<evidence type="ECO:0000313" key="2">
    <source>
        <dbReference type="EMBL" id="KAG8100717.1"/>
    </source>
</evidence>
<evidence type="ECO:0000313" key="3">
    <source>
        <dbReference type="Proteomes" id="UP000729402"/>
    </source>
</evidence>
<name>A0A8J5XA11_ZIZPA</name>
<comment type="caution">
    <text evidence="2">The sequence shown here is derived from an EMBL/GenBank/DDBJ whole genome shotgun (WGS) entry which is preliminary data.</text>
</comment>
<dbReference type="AlphaFoldDB" id="A0A8J5XA11"/>
<keyword evidence="3" id="KW-1185">Reference proteome</keyword>
<sequence length="107" mass="11414">MCRVLAMSFISLIDEQIWLSYIVGPPPDPAPASSHASGHNARSIPGAADPPTSPLCAYPNRHASSSLFPRIGLPPAFVHRHPPACSHARRPPPAPSHHADAWHLPAT</sequence>
<reference evidence="2" key="1">
    <citation type="journal article" date="2021" name="bioRxiv">
        <title>Whole Genome Assembly and Annotation of Northern Wild Rice, Zizania palustris L., Supports a Whole Genome Duplication in the Zizania Genus.</title>
        <authorList>
            <person name="Haas M."/>
            <person name="Kono T."/>
            <person name="Macchietto M."/>
            <person name="Millas R."/>
            <person name="McGilp L."/>
            <person name="Shao M."/>
            <person name="Duquette J."/>
            <person name="Hirsch C.N."/>
            <person name="Kimball J."/>
        </authorList>
    </citation>
    <scope>NUCLEOTIDE SEQUENCE</scope>
    <source>
        <tissue evidence="2">Fresh leaf tissue</tissue>
    </source>
</reference>
<feature type="region of interest" description="Disordered" evidence="1">
    <location>
        <begin position="82"/>
        <end position="107"/>
    </location>
</feature>
<reference evidence="2" key="2">
    <citation type="submission" date="2021-02" db="EMBL/GenBank/DDBJ databases">
        <authorList>
            <person name="Kimball J.A."/>
            <person name="Haas M.W."/>
            <person name="Macchietto M."/>
            <person name="Kono T."/>
            <person name="Duquette J."/>
            <person name="Shao M."/>
        </authorList>
    </citation>
    <scope>NUCLEOTIDE SEQUENCE</scope>
    <source>
        <tissue evidence="2">Fresh leaf tissue</tissue>
    </source>
</reference>
<protein>
    <submittedName>
        <fullName evidence="2">Uncharacterized protein</fullName>
    </submittedName>
</protein>
<gene>
    <name evidence="2" type="ORF">GUJ93_ZPchr0013g36085</name>
</gene>
<dbReference type="Proteomes" id="UP000729402">
    <property type="component" value="Unassembled WGS sequence"/>
</dbReference>
<organism evidence="2 3">
    <name type="scientific">Zizania palustris</name>
    <name type="common">Northern wild rice</name>
    <dbReference type="NCBI Taxonomy" id="103762"/>
    <lineage>
        <taxon>Eukaryota</taxon>
        <taxon>Viridiplantae</taxon>
        <taxon>Streptophyta</taxon>
        <taxon>Embryophyta</taxon>
        <taxon>Tracheophyta</taxon>
        <taxon>Spermatophyta</taxon>
        <taxon>Magnoliopsida</taxon>
        <taxon>Liliopsida</taxon>
        <taxon>Poales</taxon>
        <taxon>Poaceae</taxon>
        <taxon>BOP clade</taxon>
        <taxon>Oryzoideae</taxon>
        <taxon>Oryzeae</taxon>
        <taxon>Zizaniinae</taxon>
        <taxon>Zizania</taxon>
    </lineage>
</organism>
<proteinExistence type="predicted"/>
<feature type="region of interest" description="Disordered" evidence="1">
    <location>
        <begin position="29"/>
        <end position="58"/>
    </location>
</feature>
<dbReference type="EMBL" id="JAAALK010000079">
    <property type="protein sequence ID" value="KAG8100717.1"/>
    <property type="molecule type" value="Genomic_DNA"/>
</dbReference>
<evidence type="ECO:0000256" key="1">
    <source>
        <dbReference type="SAM" id="MobiDB-lite"/>
    </source>
</evidence>
<accession>A0A8J5XA11</accession>